<accession>A0ABV1HKA9</accession>
<protein>
    <submittedName>
        <fullName evidence="1">Histidine phosphatase family protein</fullName>
    </submittedName>
</protein>
<keyword evidence="2" id="KW-1185">Reference proteome</keyword>
<dbReference type="SUPFAM" id="SSF53254">
    <property type="entry name" value="Phosphoglycerate mutase-like"/>
    <property type="match status" value="1"/>
</dbReference>
<reference evidence="1 2" key="1">
    <citation type="submission" date="2024-03" db="EMBL/GenBank/DDBJ databases">
        <title>Human intestinal bacterial collection.</title>
        <authorList>
            <person name="Pauvert C."/>
            <person name="Hitch T.C.A."/>
            <person name="Clavel T."/>
        </authorList>
    </citation>
    <scope>NUCLEOTIDE SEQUENCE [LARGE SCALE GENOMIC DNA]</scope>
    <source>
        <strain evidence="1 2">CLA-AP-H27</strain>
    </source>
</reference>
<dbReference type="InterPro" id="IPR029033">
    <property type="entry name" value="His_PPase_superfam"/>
</dbReference>
<dbReference type="RefSeq" id="WP_349228999.1">
    <property type="nucleotide sequence ID" value="NZ_JBBMFJ010000009.1"/>
</dbReference>
<dbReference type="CDD" id="cd07067">
    <property type="entry name" value="HP_PGM_like"/>
    <property type="match status" value="1"/>
</dbReference>
<name>A0ABV1HKA9_9FIRM</name>
<dbReference type="EMBL" id="JBBMFJ010000009">
    <property type="protein sequence ID" value="MEQ2562762.1"/>
    <property type="molecule type" value="Genomic_DNA"/>
</dbReference>
<dbReference type="Pfam" id="PF00300">
    <property type="entry name" value="His_Phos_1"/>
    <property type="match status" value="1"/>
</dbReference>
<dbReference type="InterPro" id="IPR013078">
    <property type="entry name" value="His_Pase_superF_clade-1"/>
</dbReference>
<dbReference type="SMART" id="SM00855">
    <property type="entry name" value="PGAM"/>
    <property type="match status" value="1"/>
</dbReference>
<gene>
    <name evidence="1" type="ORF">WMO41_06255</name>
</gene>
<evidence type="ECO:0000313" key="1">
    <source>
        <dbReference type="EMBL" id="MEQ2562762.1"/>
    </source>
</evidence>
<sequence length="242" mass="28098">MKLVIVRHADPDYSIDSLTPTGWKEAELLSNRLVRMPADAYYVSPLGRANDTASLTLKKLGRTAETCEWLREFSPRIVKPGMDRSTSIWDWLPEIWTKEPRYYDPEEWYHTNAMRSVNAELEYKWVTKEFDRLLASHGYEREGLYYRAVRPNRDTIVLFCHFGVECVLLSHLMHVSPMPLWHGLCAAPSSVTTIYTEERRQGIASFRVSAFGDVSHLYAAGEEPSFAARFCETWDNEEERHD</sequence>
<organism evidence="1 2">
    <name type="scientific">Ventrimonas faecis</name>
    <dbReference type="NCBI Taxonomy" id="3133170"/>
    <lineage>
        <taxon>Bacteria</taxon>
        <taxon>Bacillati</taxon>
        <taxon>Bacillota</taxon>
        <taxon>Clostridia</taxon>
        <taxon>Lachnospirales</taxon>
        <taxon>Lachnospiraceae</taxon>
        <taxon>Ventrimonas</taxon>
    </lineage>
</organism>
<evidence type="ECO:0000313" key="2">
    <source>
        <dbReference type="Proteomes" id="UP001437460"/>
    </source>
</evidence>
<comment type="caution">
    <text evidence="1">The sequence shown here is derived from an EMBL/GenBank/DDBJ whole genome shotgun (WGS) entry which is preliminary data.</text>
</comment>
<dbReference type="Proteomes" id="UP001437460">
    <property type="component" value="Unassembled WGS sequence"/>
</dbReference>
<proteinExistence type="predicted"/>
<dbReference type="Gene3D" id="3.40.50.1240">
    <property type="entry name" value="Phosphoglycerate mutase-like"/>
    <property type="match status" value="1"/>
</dbReference>